<dbReference type="PANTHER" id="PTHR11494:SF9">
    <property type="entry name" value="SI:DKEY-1H24.6"/>
    <property type="match status" value="1"/>
</dbReference>
<evidence type="ECO:0000256" key="3">
    <source>
        <dbReference type="ARBA" id="ARBA00022729"/>
    </source>
</evidence>
<evidence type="ECO:0000313" key="11">
    <source>
        <dbReference type="EMBL" id="KAF3694490.1"/>
    </source>
</evidence>
<feature type="chain" id="PRO_5026028613" evidence="10">
    <location>
        <begin position="20"/>
        <end position="197"/>
    </location>
</feature>
<keyword evidence="6" id="KW-1015">Disulfide bond</keyword>
<dbReference type="EMBL" id="CM015721">
    <property type="protein sequence ID" value="KAF3694490.1"/>
    <property type="molecule type" value="Genomic_DNA"/>
</dbReference>
<keyword evidence="8" id="KW-0393">Immunoglobulin domain</keyword>
<feature type="transmembrane region" description="Helical" evidence="9">
    <location>
        <begin position="146"/>
        <end position="170"/>
    </location>
</feature>
<reference evidence="11 12" key="1">
    <citation type="submission" date="2019-02" db="EMBL/GenBank/DDBJ databases">
        <title>Opniocepnalus argus genome.</title>
        <authorList>
            <person name="Zhou C."/>
            <person name="Xiao S."/>
        </authorList>
    </citation>
    <scope>NUCLEOTIDE SEQUENCE [LARGE SCALE GENOMIC DNA]</scope>
    <source>
        <strain evidence="11">OARG1902GOOAL</strain>
        <tissue evidence="11">Muscle</tissue>
    </source>
</reference>
<keyword evidence="3 10" id="KW-0732">Signal</keyword>
<dbReference type="GO" id="GO:0042129">
    <property type="term" value="P:regulation of T cell proliferation"/>
    <property type="evidence" value="ECO:0007669"/>
    <property type="project" value="InterPro"/>
</dbReference>
<organism evidence="11 12">
    <name type="scientific">Channa argus</name>
    <name type="common">Northern snakehead</name>
    <name type="synonym">Ophicephalus argus</name>
    <dbReference type="NCBI Taxonomy" id="215402"/>
    <lineage>
        <taxon>Eukaryota</taxon>
        <taxon>Metazoa</taxon>
        <taxon>Chordata</taxon>
        <taxon>Craniata</taxon>
        <taxon>Vertebrata</taxon>
        <taxon>Euteleostomi</taxon>
        <taxon>Actinopterygii</taxon>
        <taxon>Neopterygii</taxon>
        <taxon>Teleostei</taxon>
        <taxon>Neoteleostei</taxon>
        <taxon>Acanthomorphata</taxon>
        <taxon>Anabantaria</taxon>
        <taxon>Anabantiformes</taxon>
        <taxon>Channoidei</taxon>
        <taxon>Channidae</taxon>
        <taxon>Channa</taxon>
    </lineage>
</organism>
<keyword evidence="2 9" id="KW-0812">Transmembrane</keyword>
<evidence type="ECO:0000256" key="2">
    <source>
        <dbReference type="ARBA" id="ARBA00022692"/>
    </source>
</evidence>
<keyword evidence="5 9" id="KW-0472">Membrane</keyword>
<feature type="signal peptide" evidence="10">
    <location>
        <begin position="1"/>
        <end position="19"/>
    </location>
</feature>
<dbReference type="PANTHER" id="PTHR11494">
    <property type="entry name" value="CYTOTOXIC T-LYMPHOCYTE PROTEIN"/>
    <property type="match status" value="1"/>
</dbReference>
<sequence>MTAWLLWMVLACLSDGAVAKCSVESVNEGSDFRKVSCPPLMPGPQQLKYLLLFNDSRVAQMQIEMPDSAGGQLSANFDVTASRDGLYVCKMEVTYPPPFKEDCHSFQVKVNRTEKQHVVAISSINSTTPPTTTPTCPGRSSFIPEVVLYAACGVLLVYSLAVTCITIITWRKMKENKEDTCVYMNTRPADPRKNYRV</sequence>
<evidence type="ECO:0000256" key="1">
    <source>
        <dbReference type="ARBA" id="ARBA00004479"/>
    </source>
</evidence>
<proteinExistence type="predicted"/>
<evidence type="ECO:0000313" key="12">
    <source>
        <dbReference type="Proteomes" id="UP000503349"/>
    </source>
</evidence>
<evidence type="ECO:0000256" key="6">
    <source>
        <dbReference type="ARBA" id="ARBA00023157"/>
    </source>
</evidence>
<comment type="subcellular location">
    <subcellularLocation>
        <location evidence="1">Membrane</location>
        <topology evidence="1">Single-pass type I membrane protein</topology>
    </subcellularLocation>
</comment>
<evidence type="ECO:0000256" key="9">
    <source>
        <dbReference type="SAM" id="Phobius"/>
    </source>
</evidence>
<dbReference type="Proteomes" id="UP000503349">
    <property type="component" value="Chromosome 10"/>
</dbReference>
<dbReference type="GO" id="GO:0050852">
    <property type="term" value="P:T cell receptor signaling pathway"/>
    <property type="evidence" value="ECO:0007669"/>
    <property type="project" value="TreeGrafter"/>
</dbReference>
<evidence type="ECO:0000256" key="4">
    <source>
        <dbReference type="ARBA" id="ARBA00022989"/>
    </source>
</evidence>
<accession>A0A6G1PVZ2</accession>
<dbReference type="InterPro" id="IPR040216">
    <property type="entry name" value="CTLA4/CD28"/>
</dbReference>
<name>A0A6G1PVZ2_CHAAH</name>
<protein>
    <submittedName>
        <fullName evidence="11">T-cell-specific surface glycoprotein CD28</fullName>
    </submittedName>
</protein>
<keyword evidence="4 9" id="KW-1133">Transmembrane helix</keyword>
<evidence type="ECO:0000256" key="7">
    <source>
        <dbReference type="ARBA" id="ARBA00023180"/>
    </source>
</evidence>
<evidence type="ECO:0000256" key="8">
    <source>
        <dbReference type="ARBA" id="ARBA00023319"/>
    </source>
</evidence>
<evidence type="ECO:0000256" key="5">
    <source>
        <dbReference type="ARBA" id="ARBA00023136"/>
    </source>
</evidence>
<dbReference type="GO" id="GO:0009897">
    <property type="term" value="C:external side of plasma membrane"/>
    <property type="evidence" value="ECO:0007669"/>
    <property type="project" value="TreeGrafter"/>
</dbReference>
<dbReference type="AlphaFoldDB" id="A0A6G1PVZ2"/>
<keyword evidence="12" id="KW-1185">Reference proteome</keyword>
<evidence type="ECO:0000256" key="10">
    <source>
        <dbReference type="SAM" id="SignalP"/>
    </source>
</evidence>
<gene>
    <name evidence="11" type="ORF">EXN66_Car010166</name>
</gene>
<reference evidence="12" key="2">
    <citation type="submission" date="2019-02" db="EMBL/GenBank/DDBJ databases">
        <title>Opniocepnalus argus Var Kimnra genome.</title>
        <authorList>
            <person name="Zhou C."/>
            <person name="Xiao S."/>
        </authorList>
    </citation>
    <scope>NUCLEOTIDE SEQUENCE [LARGE SCALE GENOMIC DNA]</scope>
</reference>
<keyword evidence="7" id="KW-0325">Glycoprotein</keyword>